<dbReference type="OrthoDB" id="9814654at2"/>
<dbReference type="Pfam" id="PF09413">
    <property type="entry name" value="DUF2007"/>
    <property type="match status" value="1"/>
</dbReference>
<reference evidence="6" key="1">
    <citation type="submission" date="2018-08" db="EMBL/GenBank/DDBJ databases">
        <authorList>
            <person name="Zhang J."/>
            <person name="Du Z.-J."/>
        </authorList>
    </citation>
    <scope>NUCLEOTIDE SEQUENCE [LARGE SCALE GENOMIC DNA]</scope>
    <source>
        <strain evidence="6">KCTC 52655</strain>
    </source>
</reference>
<dbReference type="Proteomes" id="UP000256561">
    <property type="component" value="Unassembled WGS sequence"/>
</dbReference>
<evidence type="ECO:0000313" key="5">
    <source>
        <dbReference type="EMBL" id="RDV29043.1"/>
    </source>
</evidence>
<evidence type="ECO:0000259" key="4">
    <source>
        <dbReference type="PROSITE" id="PS01358"/>
    </source>
</evidence>
<dbReference type="GO" id="GO:0008270">
    <property type="term" value="F:zinc ion binding"/>
    <property type="evidence" value="ECO:0007669"/>
    <property type="project" value="UniProtKB-KW"/>
</dbReference>
<dbReference type="PROSITE" id="PS01358">
    <property type="entry name" value="ZF_RANBP2_1"/>
    <property type="match status" value="1"/>
</dbReference>
<dbReference type="EMBL" id="QRHA01000001">
    <property type="protein sequence ID" value="RDV29043.1"/>
    <property type="molecule type" value="Genomic_DNA"/>
</dbReference>
<sequence length="101" mass="11524">MRKLFGHDDRFLVQSVRSELDALNIPYLMKNEFVGGAVGELPWQDSQQEIWLLDEAWYKRASEVVAALINSASLNSGQEWCCEHCGEQNGAAFGVCWHCYR</sequence>
<dbReference type="AlphaFoldDB" id="A0A3D8ME68"/>
<keyword evidence="1" id="KW-0479">Metal-binding</keyword>
<keyword evidence="3" id="KW-0862">Zinc</keyword>
<evidence type="ECO:0000256" key="1">
    <source>
        <dbReference type="ARBA" id="ARBA00022723"/>
    </source>
</evidence>
<keyword evidence="6" id="KW-1185">Reference proteome</keyword>
<proteinExistence type="predicted"/>
<organism evidence="5 6">
    <name type="scientific">Alteromonas aestuariivivens</name>
    <dbReference type="NCBI Taxonomy" id="1938339"/>
    <lineage>
        <taxon>Bacteria</taxon>
        <taxon>Pseudomonadati</taxon>
        <taxon>Pseudomonadota</taxon>
        <taxon>Gammaproteobacteria</taxon>
        <taxon>Alteromonadales</taxon>
        <taxon>Alteromonadaceae</taxon>
        <taxon>Alteromonas/Salinimonas group</taxon>
        <taxon>Alteromonas</taxon>
    </lineage>
</organism>
<feature type="domain" description="RanBP2-type" evidence="4">
    <location>
        <begin position="80"/>
        <end position="99"/>
    </location>
</feature>
<dbReference type="InterPro" id="IPR018551">
    <property type="entry name" value="DUF2007"/>
</dbReference>
<gene>
    <name evidence="5" type="ORF">DXV75_00820</name>
</gene>
<protein>
    <submittedName>
        <fullName evidence="5">DUF2007 domain-containing protein</fullName>
    </submittedName>
</protein>
<accession>A0A3D8ME68</accession>
<name>A0A3D8ME68_9ALTE</name>
<evidence type="ECO:0000256" key="2">
    <source>
        <dbReference type="ARBA" id="ARBA00022771"/>
    </source>
</evidence>
<keyword evidence="2" id="KW-0863">Zinc-finger</keyword>
<comment type="caution">
    <text evidence="5">The sequence shown here is derived from an EMBL/GenBank/DDBJ whole genome shotgun (WGS) entry which is preliminary data.</text>
</comment>
<dbReference type="RefSeq" id="WP_115591334.1">
    <property type="nucleotide sequence ID" value="NZ_QRHA01000001.1"/>
</dbReference>
<evidence type="ECO:0000313" key="6">
    <source>
        <dbReference type="Proteomes" id="UP000256561"/>
    </source>
</evidence>
<evidence type="ECO:0000256" key="3">
    <source>
        <dbReference type="ARBA" id="ARBA00022833"/>
    </source>
</evidence>
<dbReference type="InterPro" id="IPR001876">
    <property type="entry name" value="Znf_RanBP2"/>
</dbReference>